<dbReference type="GO" id="GO:0008273">
    <property type="term" value="F:calcium, potassium:sodium antiporter activity"/>
    <property type="evidence" value="ECO:0007669"/>
    <property type="project" value="TreeGrafter"/>
</dbReference>
<reference evidence="7 8" key="1">
    <citation type="submission" date="2019-09" db="EMBL/GenBank/DDBJ databases">
        <authorList>
            <person name="Kevbrin V."/>
            <person name="Grouzdev D.S."/>
        </authorList>
    </citation>
    <scope>NUCLEOTIDE SEQUENCE [LARGE SCALE GENOMIC DNA]</scope>
    <source>
        <strain evidence="7 8">G-192</strain>
    </source>
</reference>
<evidence type="ECO:0000313" key="8">
    <source>
        <dbReference type="Proteomes" id="UP000325122"/>
    </source>
</evidence>
<evidence type="ECO:0000256" key="5">
    <source>
        <dbReference type="SAM" id="Phobius"/>
    </source>
</evidence>
<dbReference type="Gene3D" id="1.20.1420.30">
    <property type="entry name" value="NCX, central ion-binding region"/>
    <property type="match status" value="1"/>
</dbReference>
<organism evidence="7 8">
    <name type="scientific">Alkalicaulis satelles</name>
    <dbReference type="NCBI Taxonomy" id="2609175"/>
    <lineage>
        <taxon>Bacteria</taxon>
        <taxon>Pseudomonadati</taxon>
        <taxon>Pseudomonadota</taxon>
        <taxon>Alphaproteobacteria</taxon>
        <taxon>Maricaulales</taxon>
        <taxon>Maricaulaceae</taxon>
        <taxon>Alkalicaulis</taxon>
    </lineage>
</organism>
<feature type="transmembrane region" description="Helical" evidence="5">
    <location>
        <begin position="250"/>
        <end position="272"/>
    </location>
</feature>
<feature type="transmembrane region" description="Helical" evidence="5">
    <location>
        <begin position="133"/>
        <end position="151"/>
    </location>
</feature>
<dbReference type="PANTHER" id="PTHR10846">
    <property type="entry name" value="SODIUM/POTASSIUM/CALCIUM EXCHANGER"/>
    <property type="match status" value="1"/>
</dbReference>
<evidence type="ECO:0000256" key="1">
    <source>
        <dbReference type="ARBA" id="ARBA00004141"/>
    </source>
</evidence>
<dbReference type="GO" id="GO:0006874">
    <property type="term" value="P:intracellular calcium ion homeostasis"/>
    <property type="evidence" value="ECO:0007669"/>
    <property type="project" value="TreeGrafter"/>
</dbReference>
<dbReference type="Proteomes" id="UP000325122">
    <property type="component" value="Unassembled WGS sequence"/>
</dbReference>
<feature type="transmembrane region" description="Helical" evidence="5">
    <location>
        <begin position="6"/>
        <end position="26"/>
    </location>
</feature>
<dbReference type="GO" id="GO:0005262">
    <property type="term" value="F:calcium channel activity"/>
    <property type="evidence" value="ECO:0007669"/>
    <property type="project" value="TreeGrafter"/>
</dbReference>
<feature type="transmembrane region" description="Helical" evidence="5">
    <location>
        <begin position="172"/>
        <end position="195"/>
    </location>
</feature>
<feature type="domain" description="Sodium/calcium exchanger membrane region" evidence="6">
    <location>
        <begin position="7"/>
        <end position="146"/>
    </location>
</feature>
<dbReference type="PANTHER" id="PTHR10846:SF8">
    <property type="entry name" value="INNER MEMBRANE PROTEIN YRBG"/>
    <property type="match status" value="1"/>
</dbReference>
<dbReference type="InterPro" id="IPR044880">
    <property type="entry name" value="NCX_ion-bd_dom_sf"/>
</dbReference>
<keyword evidence="3 5" id="KW-1133">Transmembrane helix</keyword>
<evidence type="ECO:0000256" key="4">
    <source>
        <dbReference type="ARBA" id="ARBA00023136"/>
    </source>
</evidence>
<keyword evidence="4 5" id="KW-0472">Membrane</keyword>
<feature type="domain" description="Sodium/calcium exchanger membrane region" evidence="6">
    <location>
        <begin position="181"/>
        <end position="325"/>
    </location>
</feature>
<evidence type="ECO:0000259" key="6">
    <source>
        <dbReference type="Pfam" id="PF01699"/>
    </source>
</evidence>
<dbReference type="InterPro" id="IPR004837">
    <property type="entry name" value="NaCa_Exmemb"/>
</dbReference>
<feature type="transmembrane region" description="Helical" evidence="5">
    <location>
        <begin position="38"/>
        <end position="65"/>
    </location>
</feature>
<feature type="transmembrane region" description="Helical" evidence="5">
    <location>
        <begin position="215"/>
        <end position="238"/>
    </location>
</feature>
<feature type="transmembrane region" description="Helical" evidence="5">
    <location>
        <begin position="71"/>
        <end position="97"/>
    </location>
</feature>
<accession>A0A5M6ZFJ9</accession>
<name>A0A5M6ZFJ9_9PROT</name>
<keyword evidence="8" id="KW-1185">Reference proteome</keyword>
<sequence>MADFLLLILMVVFGIVLLLAGGDLLVRGATALARRLGVPALVIGLTVVAFGTSAPEMVVSVAAAIQGAPGLAYGNIVGSNIANILLVLGIPAILAPLVTRAPGVRTNTAIALVLTIVFIAMGLDGEFGLREGWVLFGAILVYTIWLGYSASRPKAVADPLLSEMTDVDSMEGLPRSAGMVALFTIGGLVLLPLGAHFVVSGGGELARQMGVSEAVIGLTLLAVGTSLPELSTALIAALRKQAAMAFGNIIGSNIFNICAVGGITGIAAHMAGASSVVDDTFLRLDFWVMGAAMLIGAAFVFAKRPIGRASGVILSVCYAAYIAALLATNL</sequence>
<dbReference type="Pfam" id="PF01699">
    <property type="entry name" value="Na_Ca_ex"/>
    <property type="match status" value="2"/>
</dbReference>
<gene>
    <name evidence="7" type="ORF">F1654_06840</name>
</gene>
<dbReference type="InterPro" id="IPR004481">
    <property type="entry name" value="K/Na/Ca-exchanger"/>
</dbReference>
<dbReference type="GO" id="GO:0005886">
    <property type="term" value="C:plasma membrane"/>
    <property type="evidence" value="ECO:0007669"/>
    <property type="project" value="TreeGrafter"/>
</dbReference>
<comment type="subcellular location">
    <subcellularLocation>
        <location evidence="1">Membrane</location>
        <topology evidence="1">Multi-pass membrane protein</topology>
    </subcellularLocation>
</comment>
<evidence type="ECO:0000256" key="3">
    <source>
        <dbReference type="ARBA" id="ARBA00022989"/>
    </source>
</evidence>
<protein>
    <submittedName>
        <fullName evidence="7">Calcium/sodium antiporter</fullName>
    </submittedName>
</protein>
<dbReference type="Gene3D" id="6.10.280.80">
    <property type="entry name" value="NCX, peripheral helical region"/>
    <property type="match status" value="1"/>
</dbReference>
<evidence type="ECO:0000313" key="7">
    <source>
        <dbReference type="EMBL" id="KAA5803516.1"/>
    </source>
</evidence>
<feature type="transmembrane region" description="Helical" evidence="5">
    <location>
        <begin position="284"/>
        <end position="302"/>
    </location>
</feature>
<feature type="transmembrane region" description="Helical" evidence="5">
    <location>
        <begin position="309"/>
        <end position="327"/>
    </location>
</feature>
<comment type="caution">
    <text evidence="7">The sequence shown here is derived from an EMBL/GenBank/DDBJ whole genome shotgun (WGS) entry which is preliminary data.</text>
</comment>
<dbReference type="EMBL" id="VWOJ01000002">
    <property type="protein sequence ID" value="KAA5803516.1"/>
    <property type="molecule type" value="Genomic_DNA"/>
</dbReference>
<dbReference type="AlphaFoldDB" id="A0A5M6ZFJ9"/>
<proteinExistence type="predicted"/>
<dbReference type="RefSeq" id="WP_150022784.1">
    <property type="nucleotide sequence ID" value="NZ_VWOJ01000002.1"/>
</dbReference>
<evidence type="ECO:0000256" key="2">
    <source>
        <dbReference type="ARBA" id="ARBA00022692"/>
    </source>
</evidence>
<dbReference type="NCBIfam" id="TIGR00367">
    <property type="entry name" value="calcium/sodium antiporter"/>
    <property type="match status" value="1"/>
</dbReference>
<keyword evidence="2 5" id="KW-0812">Transmembrane</keyword>
<feature type="transmembrane region" description="Helical" evidence="5">
    <location>
        <begin position="109"/>
        <end position="127"/>
    </location>
</feature>